<keyword evidence="2" id="KW-0347">Helicase</keyword>
<dbReference type="AlphaFoldDB" id="A0A517P5F4"/>
<accession>A0A517P5F4</accession>
<dbReference type="PROSITE" id="PS51199">
    <property type="entry name" value="SF4_HELICASE"/>
    <property type="match status" value="1"/>
</dbReference>
<dbReference type="Proteomes" id="UP000318741">
    <property type="component" value="Chromosome"/>
</dbReference>
<dbReference type="GO" id="GO:0005524">
    <property type="term" value="F:ATP binding"/>
    <property type="evidence" value="ECO:0007669"/>
    <property type="project" value="InterPro"/>
</dbReference>
<dbReference type="GO" id="GO:0003678">
    <property type="term" value="F:DNA helicase activity"/>
    <property type="evidence" value="ECO:0007669"/>
    <property type="project" value="InterPro"/>
</dbReference>
<dbReference type="PANTHER" id="PTHR30153:SF2">
    <property type="entry name" value="REPLICATIVE DNA HELICASE"/>
    <property type="match status" value="1"/>
</dbReference>
<dbReference type="GO" id="GO:0005829">
    <property type="term" value="C:cytosol"/>
    <property type="evidence" value="ECO:0007669"/>
    <property type="project" value="TreeGrafter"/>
</dbReference>
<keyword evidence="2" id="KW-0547">Nucleotide-binding</keyword>
<dbReference type="Pfam" id="PF03796">
    <property type="entry name" value="DnaB_C"/>
    <property type="match status" value="1"/>
</dbReference>
<keyword evidence="3" id="KW-1185">Reference proteome</keyword>
<protein>
    <submittedName>
        <fullName evidence="2">Replicative DNA helicase</fullName>
    </submittedName>
</protein>
<reference evidence="2 3" key="1">
    <citation type="submission" date="2019-02" db="EMBL/GenBank/DDBJ databases">
        <title>Deep-cultivation of Planctomycetes and their phenomic and genomic characterization uncovers novel biology.</title>
        <authorList>
            <person name="Wiegand S."/>
            <person name="Jogler M."/>
            <person name="Boedeker C."/>
            <person name="Pinto D."/>
            <person name="Vollmers J."/>
            <person name="Rivas-Marin E."/>
            <person name="Kohn T."/>
            <person name="Peeters S.H."/>
            <person name="Heuer A."/>
            <person name="Rast P."/>
            <person name="Oberbeckmann S."/>
            <person name="Bunk B."/>
            <person name="Jeske O."/>
            <person name="Meyerdierks A."/>
            <person name="Storesund J.E."/>
            <person name="Kallscheuer N."/>
            <person name="Luecker S."/>
            <person name="Lage O.M."/>
            <person name="Pohl T."/>
            <person name="Merkel B.J."/>
            <person name="Hornburger P."/>
            <person name="Mueller R.-W."/>
            <person name="Bruemmer F."/>
            <person name="Labrenz M."/>
            <person name="Spormann A.M."/>
            <person name="Op den Camp H."/>
            <person name="Overmann J."/>
            <person name="Amann R."/>
            <person name="Jetten M.S.M."/>
            <person name="Mascher T."/>
            <person name="Medema M.H."/>
            <person name="Devos D.P."/>
            <person name="Kaster A.-K."/>
            <person name="Ovreas L."/>
            <person name="Rohde M."/>
            <person name="Galperin M.Y."/>
            <person name="Jogler C."/>
        </authorList>
    </citation>
    <scope>NUCLEOTIDE SEQUENCE [LARGE SCALE GENOMIC DNA]</scope>
    <source>
        <strain evidence="2 3">CA12</strain>
    </source>
</reference>
<evidence type="ECO:0000259" key="1">
    <source>
        <dbReference type="PROSITE" id="PS51199"/>
    </source>
</evidence>
<keyword evidence="2" id="KW-0378">Hydrolase</keyword>
<dbReference type="InterPro" id="IPR007694">
    <property type="entry name" value="DNA_helicase_DnaB-like_C"/>
</dbReference>
<dbReference type="EMBL" id="CP036265">
    <property type="protein sequence ID" value="QDT14604.1"/>
    <property type="molecule type" value="Genomic_DNA"/>
</dbReference>
<evidence type="ECO:0000313" key="3">
    <source>
        <dbReference type="Proteomes" id="UP000318741"/>
    </source>
</evidence>
<gene>
    <name evidence="2" type="ORF">CA12_06800</name>
</gene>
<dbReference type="RefSeq" id="WP_145357483.1">
    <property type="nucleotide sequence ID" value="NZ_CP036265.1"/>
</dbReference>
<dbReference type="Gene3D" id="3.40.50.300">
    <property type="entry name" value="P-loop containing nucleotide triphosphate hydrolases"/>
    <property type="match status" value="1"/>
</dbReference>
<feature type="domain" description="SF4 helicase" evidence="1">
    <location>
        <begin position="30"/>
        <end position="289"/>
    </location>
</feature>
<name>A0A517P5F4_9PLAN</name>
<evidence type="ECO:0000313" key="2">
    <source>
        <dbReference type="EMBL" id="QDT14604.1"/>
    </source>
</evidence>
<dbReference type="KEGG" id="acaf:CA12_06800"/>
<dbReference type="OrthoDB" id="8417311at2"/>
<dbReference type="PANTHER" id="PTHR30153">
    <property type="entry name" value="REPLICATIVE DNA HELICASE DNAB"/>
    <property type="match status" value="1"/>
</dbReference>
<dbReference type="SUPFAM" id="SSF52540">
    <property type="entry name" value="P-loop containing nucleoside triphosphate hydrolases"/>
    <property type="match status" value="1"/>
</dbReference>
<sequence>MSHYRSSESEFAPPPDARYTAGADAFAAWREELDSGSPPPQFELGQGFEGVNVGPGVVTLFGGGPGAGKTALVSQLMTDALRIDPNLRLLIANVEMPPSALLDRQLARISGVDLGTVRGRVFDEQHGERIEAVRPVLEDVVNRTAFLRPPFDLENIARSVDAEDAGVVVLDYLQRIRPPGTHGDSRGSVAATMDYLRRFADAGMAVVAVAAVARAKNDRGSSYDGLNLASFRESSEIEYGADDAFILAGKPGSPDRVLKHLKSRNGEPRDIPLRFEGAYQSFRAPGVGMHAPTAKTVELGDVDGLAERFEVAEPASDADEGGPCDVE</sequence>
<dbReference type="InterPro" id="IPR027417">
    <property type="entry name" value="P-loop_NTPase"/>
</dbReference>
<dbReference type="GO" id="GO:0006260">
    <property type="term" value="P:DNA replication"/>
    <property type="evidence" value="ECO:0007669"/>
    <property type="project" value="InterPro"/>
</dbReference>
<organism evidence="2 3">
    <name type="scientific">Alienimonas californiensis</name>
    <dbReference type="NCBI Taxonomy" id="2527989"/>
    <lineage>
        <taxon>Bacteria</taxon>
        <taxon>Pseudomonadati</taxon>
        <taxon>Planctomycetota</taxon>
        <taxon>Planctomycetia</taxon>
        <taxon>Planctomycetales</taxon>
        <taxon>Planctomycetaceae</taxon>
        <taxon>Alienimonas</taxon>
    </lineage>
</organism>
<keyword evidence="2" id="KW-0067">ATP-binding</keyword>
<proteinExistence type="predicted"/>